<dbReference type="Proteomes" id="UP000326179">
    <property type="component" value="Chromosome"/>
</dbReference>
<evidence type="ECO:0000256" key="1">
    <source>
        <dbReference type="SAM" id="MobiDB-lite"/>
    </source>
</evidence>
<dbReference type="Gene3D" id="2.130.10.130">
    <property type="entry name" value="Integrin alpha, N-terminal"/>
    <property type="match status" value="1"/>
</dbReference>
<feature type="region of interest" description="Disordered" evidence="1">
    <location>
        <begin position="154"/>
        <end position="210"/>
    </location>
</feature>
<dbReference type="EMBL" id="CP045643">
    <property type="protein sequence ID" value="QFZ72939.1"/>
    <property type="molecule type" value="Genomic_DNA"/>
</dbReference>
<feature type="region of interest" description="Disordered" evidence="1">
    <location>
        <begin position="1"/>
        <end position="37"/>
    </location>
</feature>
<name>A0A5Q0L8L5_9ACTN</name>
<dbReference type="SUPFAM" id="SSF69318">
    <property type="entry name" value="Integrin alpha N-terminal domain"/>
    <property type="match status" value="1"/>
</dbReference>
<feature type="region of interest" description="Disordered" evidence="1">
    <location>
        <begin position="110"/>
        <end position="135"/>
    </location>
</feature>
<dbReference type="KEGG" id="sfy:GFH48_06385"/>
<proteinExistence type="predicted"/>
<dbReference type="AlphaFoldDB" id="A0A5Q0L8L5"/>
<dbReference type="InterPro" id="IPR028994">
    <property type="entry name" value="Integrin_alpha_N"/>
</dbReference>
<accession>A0A5Q0L8L5</accession>
<protein>
    <submittedName>
        <fullName evidence="2">VCBS repeat-containing protein</fullName>
    </submittedName>
</protein>
<gene>
    <name evidence="2" type="ORF">GFH48_06385</name>
</gene>
<organism evidence="2 3">
    <name type="scientific">Streptomyces fagopyri</name>
    <dbReference type="NCBI Taxonomy" id="2662397"/>
    <lineage>
        <taxon>Bacteria</taxon>
        <taxon>Bacillati</taxon>
        <taxon>Actinomycetota</taxon>
        <taxon>Actinomycetes</taxon>
        <taxon>Kitasatosporales</taxon>
        <taxon>Streptomycetaceae</taxon>
        <taxon>Streptomyces</taxon>
    </lineage>
</organism>
<evidence type="ECO:0000313" key="2">
    <source>
        <dbReference type="EMBL" id="QFZ72939.1"/>
    </source>
</evidence>
<feature type="compositionally biased region" description="Polar residues" evidence="1">
    <location>
        <begin position="1"/>
        <end position="10"/>
    </location>
</feature>
<keyword evidence="3" id="KW-1185">Reference proteome</keyword>
<feature type="compositionally biased region" description="Basic and acidic residues" evidence="1">
    <location>
        <begin position="116"/>
        <end position="126"/>
    </location>
</feature>
<sequence length="210" mass="21990">MIRTCVTSSGGLRADLNGDGTADEVSPASAPRAGTDSGLRITFGATHGPDTSVTPEQLVGDRGDHPVTVSAAVADFDRDGWLDLFIAATGKTWGDDPIDPAVSELRLGPFSSRGRGQSDHHVDLSEPRAAGVADYNHDRYPDLAAYEYDGDGQHSVRARLGGPKGLEGKQTASDLPYTSGAQQGAVPTPDSMPAPSLRNFYPPCEEKGKG</sequence>
<evidence type="ECO:0000313" key="3">
    <source>
        <dbReference type="Proteomes" id="UP000326179"/>
    </source>
</evidence>
<reference evidence="2 3" key="1">
    <citation type="submission" date="2019-10" db="EMBL/GenBank/DDBJ databases">
        <title>A novel species.</title>
        <authorList>
            <person name="Gao J."/>
        </authorList>
    </citation>
    <scope>NUCLEOTIDE SEQUENCE [LARGE SCALE GENOMIC DNA]</scope>
    <source>
        <strain evidence="2 3">QMT-28</strain>
    </source>
</reference>
<dbReference type="RefSeq" id="WP_153287305.1">
    <property type="nucleotide sequence ID" value="NZ_CP045643.1"/>
</dbReference>